<keyword evidence="3" id="KW-1185">Reference proteome</keyword>
<dbReference type="Proteomes" id="UP001243364">
    <property type="component" value="Unassembled WGS sequence"/>
</dbReference>
<dbReference type="NCBIfam" id="NF038080">
    <property type="entry name" value="PG_bind_siph"/>
    <property type="match status" value="1"/>
</dbReference>
<accession>A0ABU0PS97</accession>
<dbReference type="InterPro" id="IPR047763">
    <property type="entry name" value="PG_bind_dom_phiBT1-type"/>
</dbReference>
<dbReference type="EMBL" id="JAUSYA010000001">
    <property type="protein sequence ID" value="MDQ0681275.1"/>
    <property type="molecule type" value="Genomic_DNA"/>
</dbReference>
<proteinExistence type="predicted"/>
<evidence type="ECO:0000313" key="2">
    <source>
        <dbReference type="EMBL" id="MDQ0681275.1"/>
    </source>
</evidence>
<evidence type="ECO:0000313" key="3">
    <source>
        <dbReference type="Proteomes" id="UP001243364"/>
    </source>
</evidence>
<dbReference type="CDD" id="cd00118">
    <property type="entry name" value="LysM"/>
    <property type="match status" value="1"/>
</dbReference>
<dbReference type="Pfam" id="PF01476">
    <property type="entry name" value="LysM"/>
    <property type="match status" value="1"/>
</dbReference>
<dbReference type="SUPFAM" id="SSF54106">
    <property type="entry name" value="LysM domain"/>
    <property type="match status" value="1"/>
</dbReference>
<name>A0ABU0PS97_STRAH</name>
<dbReference type="PROSITE" id="PS51782">
    <property type="entry name" value="LYSM"/>
    <property type="match status" value="1"/>
</dbReference>
<comment type="caution">
    <text evidence="2">The sequence shown here is derived from an EMBL/GenBank/DDBJ whole genome shotgun (WGS) entry which is preliminary data.</text>
</comment>
<protein>
    <recommendedName>
        <fullName evidence="1">LysM domain-containing protein</fullName>
    </recommendedName>
</protein>
<gene>
    <name evidence="2" type="ORF">QFZ56_000238</name>
</gene>
<feature type="domain" description="LysM" evidence="1">
    <location>
        <begin position="9"/>
        <end position="54"/>
    </location>
</feature>
<dbReference type="SMART" id="SM00257">
    <property type="entry name" value="LysM"/>
    <property type="match status" value="1"/>
</dbReference>
<evidence type="ECO:0000259" key="1">
    <source>
        <dbReference type="PROSITE" id="PS51782"/>
    </source>
</evidence>
<sequence length="149" mass="16798">MVHMNATPEFYVVREGDTLSEIAAMFDVTLAQVKKWNPQIKNPNLIHPGQRVRVAAPTDVPDNDDEPFPGKDFFQSSVSSPIIEVMGWRLIEEGCSAYADEPDLQWSEADRKSYAKWQRKLGFIGSDADGIPGRKSWDKLHVPALHMSE</sequence>
<organism evidence="2 3">
    <name type="scientific">Streptomyces achromogenes</name>
    <dbReference type="NCBI Taxonomy" id="67255"/>
    <lineage>
        <taxon>Bacteria</taxon>
        <taxon>Bacillati</taxon>
        <taxon>Actinomycetota</taxon>
        <taxon>Actinomycetes</taxon>
        <taxon>Kitasatosporales</taxon>
        <taxon>Streptomycetaceae</taxon>
        <taxon>Streptomyces</taxon>
    </lineage>
</organism>
<dbReference type="InterPro" id="IPR036779">
    <property type="entry name" value="LysM_dom_sf"/>
</dbReference>
<dbReference type="InterPro" id="IPR018392">
    <property type="entry name" value="LysM"/>
</dbReference>
<reference evidence="2 3" key="1">
    <citation type="submission" date="2023-07" db="EMBL/GenBank/DDBJ databases">
        <title>Comparative genomics of wheat-associated soil bacteria to identify genetic determinants of phenazine resistance.</title>
        <authorList>
            <person name="Mouncey N."/>
        </authorList>
    </citation>
    <scope>NUCLEOTIDE SEQUENCE [LARGE SCALE GENOMIC DNA]</scope>
    <source>
        <strain evidence="2 3">W4I19-2</strain>
    </source>
</reference>
<dbReference type="Gene3D" id="3.10.350.10">
    <property type="entry name" value="LysM domain"/>
    <property type="match status" value="1"/>
</dbReference>